<dbReference type="SUPFAM" id="SSF51735">
    <property type="entry name" value="NAD(P)-binding Rossmann-fold domains"/>
    <property type="match status" value="1"/>
</dbReference>
<dbReference type="Proteomes" id="UP000001340">
    <property type="component" value="Unassembled WGS sequence"/>
</dbReference>
<accession>A0A0E2DCH1</accession>
<proteinExistence type="predicted"/>
<dbReference type="PANTHER" id="PTHR14097">
    <property type="entry name" value="OXIDOREDUCTASE HTATIP2"/>
    <property type="match status" value="1"/>
</dbReference>
<organism evidence="2 3">
    <name type="scientific">Leptospira interrogans str. UI 12758</name>
    <dbReference type="NCBI Taxonomy" id="1049938"/>
    <lineage>
        <taxon>Bacteria</taxon>
        <taxon>Pseudomonadati</taxon>
        <taxon>Spirochaetota</taxon>
        <taxon>Spirochaetia</taxon>
        <taxon>Leptospirales</taxon>
        <taxon>Leptospiraceae</taxon>
        <taxon>Leptospira</taxon>
    </lineage>
</organism>
<protein>
    <submittedName>
        <fullName evidence="2">NADH(P)-binding protein, PF13460 family</fullName>
    </submittedName>
</protein>
<gene>
    <name evidence="2" type="ORF">LEP1GSC105_1196</name>
</gene>
<comment type="caution">
    <text evidence="2">The sequence shown here is derived from an EMBL/GenBank/DDBJ whole genome shotgun (WGS) entry which is preliminary data.</text>
</comment>
<dbReference type="EMBL" id="AHNR02000067">
    <property type="protein sequence ID" value="EKR53360.1"/>
    <property type="molecule type" value="Genomic_DNA"/>
</dbReference>
<dbReference type="PANTHER" id="PTHR14097:SF7">
    <property type="entry name" value="OXIDOREDUCTASE HTATIP2"/>
    <property type="match status" value="1"/>
</dbReference>
<dbReference type="InterPro" id="IPR036291">
    <property type="entry name" value="NAD(P)-bd_dom_sf"/>
</dbReference>
<dbReference type="Pfam" id="PF13460">
    <property type="entry name" value="NAD_binding_10"/>
    <property type="match status" value="1"/>
</dbReference>
<dbReference type="RefSeq" id="WP_000680174.1">
    <property type="nucleotide sequence ID" value="NZ_AHNR02000067.1"/>
</dbReference>
<reference evidence="2 3" key="1">
    <citation type="submission" date="2012-10" db="EMBL/GenBank/DDBJ databases">
        <authorList>
            <person name="Harkins D.M."/>
            <person name="Durkin A.S."/>
            <person name="Brinkac L.M."/>
            <person name="Haft D.H."/>
            <person name="Selengut J.D."/>
            <person name="Sanka R."/>
            <person name="DePew J."/>
            <person name="Purushe J."/>
            <person name="Chanthongthip A."/>
            <person name="Lattana O."/>
            <person name="Phetsouvanh R."/>
            <person name="Newton P.N."/>
            <person name="Vinetz J.M."/>
            <person name="Sutton G.G."/>
            <person name="Nierman W.C."/>
            <person name="Fouts D.E."/>
        </authorList>
    </citation>
    <scope>NUCLEOTIDE SEQUENCE [LARGE SCALE GENOMIC DNA]</scope>
    <source>
        <strain evidence="2 3">UI 12758</strain>
    </source>
</reference>
<dbReference type="InterPro" id="IPR016040">
    <property type="entry name" value="NAD(P)-bd_dom"/>
</dbReference>
<name>A0A0E2DCH1_LEPIR</name>
<evidence type="ECO:0000313" key="2">
    <source>
        <dbReference type="EMBL" id="EKR53360.1"/>
    </source>
</evidence>
<evidence type="ECO:0000313" key="3">
    <source>
        <dbReference type="Proteomes" id="UP000001340"/>
    </source>
</evidence>
<dbReference type="CDD" id="cd05250">
    <property type="entry name" value="CC3_like_SDR_a"/>
    <property type="match status" value="1"/>
</dbReference>
<sequence length="278" mass="31940">MKHFLDRLERIHKVQDRNLRIRNQFFPERRVDFEKNSFIKKEEKHSFLNLFRRNRYMSQKIALVAGATGLIGKCLLEELSQSSYYQKVYALVRRPGNITGIEEIVSDYESLVAASLPKEITDVFCCLGTTISKAGSQENFRKVDHEYVLKLAKFTKEKGARSFLVVSALGADPKSFVFYNRVKGEMEKDLEKIGFSFLGIFRPSLLEGEREEVRPGEVVGHLVAKIVNPFLWGGIRKYRSIHGRTVAKAMIQIAEKEPKGIRVLESDRIADFGQLYKT</sequence>
<dbReference type="Gene3D" id="3.40.50.720">
    <property type="entry name" value="NAD(P)-binding Rossmann-like Domain"/>
    <property type="match status" value="1"/>
</dbReference>
<evidence type="ECO:0000259" key="1">
    <source>
        <dbReference type="Pfam" id="PF13460"/>
    </source>
</evidence>
<feature type="domain" description="NAD(P)-binding" evidence="1">
    <location>
        <begin position="66"/>
        <end position="200"/>
    </location>
</feature>
<dbReference type="AlphaFoldDB" id="A0A0E2DCH1"/>